<dbReference type="Proteomes" id="UP000501747">
    <property type="component" value="Chromosome"/>
</dbReference>
<keyword evidence="1" id="KW-1133">Transmembrane helix</keyword>
<dbReference type="RefSeq" id="WP_166034567.1">
    <property type="nucleotide sequence ID" value="NZ_CP049887.1"/>
</dbReference>
<evidence type="ECO:0000313" key="4">
    <source>
        <dbReference type="Proteomes" id="UP000501747"/>
    </source>
</evidence>
<keyword evidence="1" id="KW-0472">Membrane</keyword>
<feature type="transmembrane region" description="Helical" evidence="1">
    <location>
        <begin position="6"/>
        <end position="31"/>
    </location>
</feature>
<gene>
    <name evidence="3" type="ORF">G7082_07890</name>
</gene>
<keyword evidence="1" id="KW-0812">Transmembrane</keyword>
<dbReference type="AlphaFoldDB" id="A0A6G8ATW4"/>
<proteinExistence type="predicted"/>
<sequence>MVNLQLVSLIILIIGLILLSVSLVFFTLHLLKKRQIENVKAVEVRNKEERHKQRKELKALTKSSKKLLMIGLLCLVLSVSAGGGVAYLSHYESSIAAAK</sequence>
<reference evidence="3 4" key="1">
    <citation type="submission" date="2020-03" db="EMBL/GenBank/DDBJ databases">
        <title>Vagococcus sp. nov., isolated from beetles.</title>
        <authorList>
            <person name="Hyun D.-W."/>
            <person name="Bae J.-W."/>
        </authorList>
    </citation>
    <scope>NUCLEOTIDE SEQUENCE [LARGE SCALE GENOMIC DNA]</scope>
    <source>
        <strain evidence="3 4">HDW17B</strain>
    </source>
</reference>
<accession>A0A6G8ATW4</accession>
<feature type="domain" description="DUF3899" evidence="2">
    <location>
        <begin position="6"/>
        <end position="79"/>
    </location>
</feature>
<evidence type="ECO:0000313" key="3">
    <source>
        <dbReference type="EMBL" id="QIL48420.1"/>
    </source>
</evidence>
<feature type="transmembrane region" description="Helical" evidence="1">
    <location>
        <begin position="67"/>
        <end position="89"/>
    </location>
</feature>
<organism evidence="3 4">
    <name type="scientific">Vagococcus hydrophili</name>
    <dbReference type="NCBI Taxonomy" id="2714947"/>
    <lineage>
        <taxon>Bacteria</taxon>
        <taxon>Bacillati</taxon>
        <taxon>Bacillota</taxon>
        <taxon>Bacilli</taxon>
        <taxon>Lactobacillales</taxon>
        <taxon>Enterococcaceae</taxon>
        <taxon>Vagococcus</taxon>
    </lineage>
</organism>
<dbReference type="EMBL" id="CP049887">
    <property type="protein sequence ID" value="QIL48420.1"/>
    <property type="molecule type" value="Genomic_DNA"/>
</dbReference>
<dbReference type="KEGG" id="vhy:G7082_07890"/>
<evidence type="ECO:0000259" key="2">
    <source>
        <dbReference type="Pfam" id="PF13038"/>
    </source>
</evidence>
<keyword evidence="4" id="KW-1185">Reference proteome</keyword>
<evidence type="ECO:0000256" key="1">
    <source>
        <dbReference type="SAM" id="Phobius"/>
    </source>
</evidence>
<name>A0A6G8ATW4_9ENTE</name>
<protein>
    <submittedName>
        <fullName evidence="3">DUF3899 domain-containing protein</fullName>
    </submittedName>
</protein>
<dbReference type="InterPro" id="IPR025007">
    <property type="entry name" value="DUF3899"/>
</dbReference>
<dbReference type="Pfam" id="PF13038">
    <property type="entry name" value="DUF3899"/>
    <property type="match status" value="1"/>
</dbReference>